<feature type="chain" id="PRO_5003151553" description="Spore coat protein U domain-containing protein" evidence="1">
    <location>
        <begin position="24"/>
        <end position="288"/>
    </location>
</feature>
<keyword evidence="1" id="KW-0732">Signal</keyword>
<dbReference type="STRING" id="550540.Fbal_3193"/>
<dbReference type="eggNOG" id="ENOG502ZTBF">
    <property type="taxonomic scope" value="Bacteria"/>
</dbReference>
<accession>E1SVU1</accession>
<evidence type="ECO:0008006" key="4">
    <source>
        <dbReference type="Google" id="ProtNLM"/>
    </source>
</evidence>
<dbReference type="GeneID" id="67183410"/>
<dbReference type="Proteomes" id="UP000006683">
    <property type="component" value="Chromosome"/>
</dbReference>
<dbReference type="HOGENOM" id="CLU_943171_0_0_6"/>
<keyword evidence="3" id="KW-1185">Reference proteome</keyword>
<feature type="signal peptide" evidence="1">
    <location>
        <begin position="1"/>
        <end position="23"/>
    </location>
</feature>
<proteinExistence type="predicted"/>
<dbReference type="AlphaFoldDB" id="E1SVU1"/>
<dbReference type="OrthoDB" id="5871191at2"/>
<organism evidence="2 3">
    <name type="scientific">Ferrimonas balearica (strain DSM 9799 / CCM 4581 / KCTC 23876 / PAT)</name>
    <dbReference type="NCBI Taxonomy" id="550540"/>
    <lineage>
        <taxon>Bacteria</taxon>
        <taxon>Pseudomonadati</taxon>
        <taxon>Pseudomonadota</taxon>
        <taxon>Gammaproteobacteria</taxon>
        <taxon>Alteromonadales</taxon>
        <taxon>Ferrimonadaceae</taxon>
        <taxon>Ferrimonas</taxon>
    </lineage>
</organism>
<evidence type="ECO:0000313" key="3">
    <source>
        <dbReference type="Proteomes" id="UP000006683"/>
    </source>
</evidence>
<gene>
    <name evidence="2" type="ordered locus">Fbal_3193</name>
</gene>
<name>E1SVU1_FERBD</name>
<dbReference type="RefSeq" id="WP_013346698.1">
    <property type="nucleotide sequence ID" value="NC_014541.1"/>
</dbReference>
<dbReference type="KEGG" id="fbl:Fbal_3193"/>
<evidence type="ECO:0000313" key="2">
    <source>
        <dbReference type="EMBL" id="ADN77392.1"/>
    </source>
</evidence>
<dbReference type="EMBL" id="CP002209">
    <property type="protein sequence ID" value="ADN77392.1"/>
    <property type="molecule type" value="Genomic_DNA"/>
</dbReference>
<reference evidence="2 3" key="1">
    <citation type="journal article" date="2010" name="Stand. Genomic Sci.">
        <title>Complete genome sequence of Ferrimonas balearica type strain (PAT).</title>
        <authorList>
            <person name="Nolan M."/>
            <person name="Sikorski J."/>
            <person name="Davenport K."/>
            <person name="Lucas S."/>
            <person name="Glavina Del Rio T."/>
            <person name="Tice H."/>
            <person name="Cheng J."/>
            <person name="Goodwin L."/>
            <person name="Pitluck S."/>
            <person name="Liolios K."/>
            <person name="Ivanova N."/>
            <person name="Mavromatis K."/>
            <person name="Ovchinnikova G."/>
            <person name="Pati A."/>
            <person name="Chen A."/>
            <person name="Palaniappan K."/>
            <person name="Land M."/>
            <person name="Hauser L."/>
            <person name="Chang Y."/>
            <person name="Jeffries C."/>
            <person name="Tapia R."/>
            <person name="Brettin T."/>
            <person name="Detter J."/>
            <person name="Han C."/>
            <person name="Yasawong M."/>
            <person name="Rohde M."/>
            <person name="Tindall B."/>
            <person name="Goker M."/>
            <person name="Woyke T."/>
            <person name="Bristow J."/>
            <person name="Eisen J."/>
            <person name="Markowitz V."/>
            <person name="Hugenholtz P."/>
            <person name="Kyrpides N."/>
            <person name="Klenk H."/>
            <person name="Lapidus A."/>
        </authorList>
    </citation>
    <scope>NUCLEOTIDE SEQUENCE [LARGE SCALE GENOMIC DNA]</scope>
    <source>
        <strain evidence="3">DSM 9799 / CCM 4581 / KCTC 23876 / PAT</strain>
    </source>
</reference>
<evidence type="ECO:0000256" key="1">
    <source>
        <dbReference type="SAM" id="SignalP"/>
    </source>
</evidence>
<protein>
    <recommendedName>
        <fullName evidence="4">Spore coat protein U domain-containing protein</fullName>
    </recommendedName>
</protein>
<sequence length="288" mass="31798">MTIRRMIGLAVLATCLLPLGARAEPCEGNWEVEFRTASATSDLKGDRGTWVPATLLMDRSLARCAREFVLQPARGGRLTLTGPAANPAYQITNALRQNISPTGRDRYVMPLIGKQRLEFWLHIPGGRDLMPGNYAGDLRAQITGQKAEGPRNLNFDLAVAPYVRAKLPTEGTGWISGTGPSVKLELGDLSRTNRQTLPVVVESNGFVQMSLSSQNQGSLKHLRNSDIEVPYVVKVAKRQYQLTDQVKIDVAQRPVRGQRVELVFENEAQPYARAGKYQDVVTISLFAR</sequence>